<reference evidence="4" key="1">
    <citation type="submission" date="2023-02" db="EMBL/GenBank/DDBJ databases">
        <title>Genome of toxic invasive species Heracleum sosnowskyi carries increased number of genes despite the absence of recent whole-genome duplications.</title>
        <authorList>
            <person name="Schelkunov M."/>
            <person name="Shtratnikova V."/>
            <person name="Makarenko M."/>
            <person name="Klepikova A."/>
            <person name="Omelchenko D."/>
            <person name="Novikova G."/>
            <person name="Obukhova E."/>
            <person name="Bogdanov V."/>
            <person name="Penin A."/>
            <person name="Logacheva M."/>
        </authorList>
    </citation>
    <scope>NUCLEOTIDE SEQUENCE</scope>
    <source>
        <strain evidence="4">Hsosn_3</strain>
        <tissue evidence="4">Leaf</tissue>
    </source>
</reference>
<proteinExistence type="predicted"/>
<evidence type="ECO:0000256" key="2">
    <source>
        <dbReference type="ARBA" id="ARBA00012438"/>
    </source>
</evidence>
<dbReference type="AlphaFoldDB" id="A0AAD8IYD2"/>
<dbReference type="SUPFAM" id="SSF55874">
    <property type="entry name" value="ATPase domain of HSP90 chaperone/DNA topoisomerase II/histidine kinase"/>
    <property type="match status" value="1"/>
</dbReference>
<organism evidence="4 5">
    <name type="scientific">Heracleum sosnowskyi</name>
    <dbReference type="NCBI Taxonomy" id="360622"/>
    <lineage>
        <taxon>Eukaryota</taxon>
        <taxon>Viridiplantae</taxon>
        <taxon>Streptophyta</taxon>
        <taxon>Embryophyta</taxon>
        <taxon>Tracheophyta</taxon>
        <taxon>Spermatophyta</taxon>
        <taxon>Magnoliopsida</taxon>
        <taxon>eudicotyledons</taxon>
        <taxon>Gunneridae</taxon>
        <taxon>Pentapetalae</taxon>
        <taxon>asterids</taxon>
        <taxon>campanulids</taxon>
        <taxon>Apiales</taxon>
        <taxon>Apiaceae</taxon>
        <taxon>Apioideae</taxon>
        <taxon>apioid superclade</taxon>
        <taxon>Tordylieae</taxon>
        <taxon>Tordyliinae</taxon>
        <taxon>Heracleum</taxon>
    </lineage>
</organism>
<keyword evidence="4" id="KW-0808">Transferase</keyword>
<dbReference type="EC" id="2.7.13.3" evidence="2"/>
<evidence type="ECO:0000256" key="3">
    <source>
        <dbReference type="ARBA" id="ARBA00022553"/>
    </source>
</evidence>
<dbReference type="Gene3D" id="3.30.565.10">
    <property type="entry name" value="Histidine kinase-like ATPase, C-terminal domain"/>
    <property type="match status" value="1"/>
</dbReference>
<sequence length="137" mass="15398">MVMGDGGRFRQVITNLVGNSVKFTEQGHVFVQVHLAEHVEALVKAKADSFIDNILEQYICLELPYYVLHATELQPLTDSTKHFIAVHFRDIEKCRKGFMGDTYDNASDGVKVVPRFCIQDLVSQLTTRSGIAVSRIV</sequence>
<keyword evidence="5" id="KW-1185">Reference proteome</keyword>
<gene>
    <name evidence="4" type="ORF">POM88_012977</name>
</gene>
<reference evidence="4" key="2">
    <citation type="submission" date="2023-05" db="EMBL/GenBank/DDBJ databases">
        <authorList>
            <person name="Schelkunov M.I."/>
        </authorList>
    </citation>
    <scope>NUCLEOTIDE SEQUENCE</scope>
    <source>
        <strain evidence="4">Hsosn_3</strain>
        <tissue evidence="4">Leaf</tissue>
    </source>
</reference>
<comment type="catalytic activity">
    <reaction evidence="1">
        <text>ATP + protein L-histidine = ADP + protein N-phospho-L-histidine.</text>
        <dbReference type="EC" id="2.7.13.3"/>
    </reaction>
</comment>
<evidence type="ECO:0000256" key="1">
    <source>
        <dbReference type="ARBA" id="ARBA00000085"/>
    </source>
</evidence>
<dbReference type="GO" id="GO:0004673">
    <property type="term" value="F:protein histidine kinase activity"/>
    <property type="evidence" value="ECO:0007669"/>
    <property type="project" value="UniProtKB-EC"/>
</dbReference>
<evidence type="ECO:0000313" key="4">
    <source>
        <dbReference type="EMBL" id="KAK1393921.1"/>
    </source>
</evidence>
<dbReference type="InterPro" id="IPR050956">
    <property type="entry name" value="2C_system_His_kinase"/>
</dbReference>
<evidence type="ECO:0000313" key="5">
    <source>
        <dbReference type="Proteomes" id="UP001237642"/>
    </source>
</evidence>
<dbReference type="GO" id="GO:0005634">
    <property type="term" value="C:nucleus"/>
    <property type="evidence" value="ECO:0007669"/>
    <property type="project" value="TreeGrafter"/>
</dbReference>
<comment type="caution">
    <text evidence="4">The sequence shown here is derived from an EMBL/GenBank/DDBJ whole genome shotgun (WGS) entry which is preliminary data.</text>
</comment>
<dbReference type="PANTHER" id="PTHR43719">
    <property type="entry name" value="TWO-COMPONENT HISTIDINE KINASE"/>
    <property type="match status" value="1"/>
</dbReference>
<dbReference type="PANTHER" id="PTHR43719:SF51">
    <property type="entry name" value="HISTIDINE KINASE 4"/>
    <property type="match status" value="1"/>
</dbReference>
<dbReference type="EMBL" id="JAUIZM010000003">
    <property type="protein sequence ID" value="KAK1393921.1"/>
    <property type="molecule type" value="Genomic_DNA"/>
</dbReference>
<dbReference type="Proteomes" id="UP001237642">
    <property type="component" value="Unassembled WGS sequence"/>
</dbReference>
<keyword evidence="3" id="KW-0597">Phosphoprotein</keyword>
<dbReference type="InterPro" id="IPR036890">
    <property type="entry name" value="HATPase_C_sf"/>
</dbReference>
<name>A0AAD8IYD2_9APIA</name>
<protein>
    <recommendedName>
        <fullName evidence="2">histidine kinase</fullName>
        <ecNumber evidence="2">2.7.13.3</ecNumber>
    </recommendedName>
</protein>
<keyword evidence="4" id="KW-0418">Kinase</keyword>
<accession>A0AAD8IYD2</accession>